<evidence type="ECO:0000313" key="1">
    <source>
        <dbReference type="EMBL" id="JAD23141.1"/>
    </source>
</evidence>
<dbReference type="EMBL" id="GBRH01274754">
    <property type="protein sequence ID" value="JAD23141.1"/>
    <property type="molecule type" value="Transcribed_RNA"/>
</dbReference>
<reference evidence="1" key="1">
    <citation type="submission" date="2014-09" db="EMBL/GenBank/DDBJ databases">
        <authorList>
            <person name="Magalhaes I.L.F."/>
            <person name="Oliveira U."/>
            <person name="Santos F.R."/>
            <person name="Vidigal T.H.D.A."/>
            <person name="Brescovit A.D."/>
            <person name="Santos A.J."/>
        </authorList>
    </citation>
    <scope>NUCLEOTIDE SEQUENCE</scope>
    <source>
        <tissue evidence="1">Shoot tissue taken approximately 20 cm above the soil surface</tissue>
    </source>
</reference>
<name>A0A0A8YAZ5_ARUDO</name>
<sequence>MAKSRLRALEEKLGQQLDVSPPRYKHVL</sequence>
<protein>
    <submittedName>
        <fullName evidence="1">Uncharacterized protein</fullName>
    </submittedName>
</protein>
<dbReference type="AlphaFoldDB" id="A0A0A8YAZ5"/>
<organism evidence="1">
    <name type="scientific">Arundo donax</name>
    <name type="common">Giant reed</name>
    <name type="synonym">Donax arundinaceus</name>
    <dbReference type="NCBI Taxonomy" id="35708"/>
    <lineage>
        <taxon>Eukaryota</taxon>
        <taxon>Viridiplantae</taxon>
        <taxon>Streptophyta</taxon>
        <taxon>Embryophyta</taxon>
        <taxon>Tracheophyta</taxon>
        <taxon>Spermatophyta</taxon>
        <taxon>Magnoliopsida</taxon>
        <taxon>Liliopsida</taxon>
        <taxon>Poales</taxon>
        <taxon>Poaceae</taxon>
        <taxon>PACMAD clade</taxon>
        <taxon>Arundinoideae</taxon>
        <taxon>Arundineae</taxon>
        <taxon>Arundo</taxon>
    </lineage>
</organism>
<proteinExistence type="predicted"/>
<reference evidence="1" key="2">
    <citation type="journal article" date="2015" name="Data Brief">
        <title>Shoot transcriptome of the giant reed, Arundo donax.</title>
        <authorList>
            <person name="Barrero R.A."/>
            <person name="Guerrero F.D."/>
            <person name="Moolhuijzen P."/>
            <person name="Goolsby J.A."/>
            <person name="Tidwell J."/>
            <person name="Bellgard S.E."/>
            <person name="Bellgard M.I."/>
        </authorList>
    </citation>
    <scope>NUCLEOTIDE SEQUENCE</scope>
    <source>
        <tissue evidence="1">Shoot tissue taken approximately 20 cm above the soil surface</tissue>
    </source>
</reference>
<accession>A0A0A8YAZ5</accession>